<reference evidence="1 2" key="1">
    <citation type="submission" date="2018-05" db="EMBL/GenBank/DDBJ databases">
        <title>Genomic Encyclopedia of Type Strains, Phase IV (KMG-IV): sequencing the most valuable type-strain genomes for metagenomic binning, comparative biology and taxonomic classification.</title>
        <authorList>
            <person name="Goeker M."/>
        </authorList>
    </citation>
    <scope>NUCLEOTIDE SEQUENCE [LARGE SCALE GENOMIC DNA]</scope>
    <source>
        <strain evidence="1 2">DSM 7229</strain>
    </source>
</reference>
<protein>
    <submittedName>
        <fullName evidence="1">Uncharacterized protein</fullName>
    </submittedName>
</protein>
<gene>
    <name evidence="1" type="ORF">C8D84_10325</name>
</gene>
<sequence length="264" mass="29294">MDSSILPTQSNMSNIYTEPAQAAQTSVTAGSVFNNEKEPSSAETKNETQALTQSIEPNALILAEALSDKTIGWKIHNCKITKKTVTQDLPLPFLYHYDSLNDAIKQANPLTPALLSQFNTPMSAHEAAKLIGINEALISSPWHVKIIGSLVVFSEALQLAVRLHWTNTGKDTQQLYTQNEADAITAAFKDWQFFGRIDVLYKNNKQTLISIDEQAEGNEQLLRIEANADYQCLPATHALVVIAKLEADKIELPWFETAIVERVE</sequence>
<organism evidence="1 2">
    <name type="scientific">Psychrobacter immobilis</name>
    <dbReference type="NCBI Taxonomy" id="498"/>
    <lineage>
        <taxon>Bacteria</taxon>
        <taxon>Pseudomonadati</taxon>
        <taxon>Pseudomonadota</taxon>
        <taxon>Gammaproteobacteria</taxon>
        <taxon>Moraxellales</taxon>
        <taxon>Moraxellaceae</taxon>
        <taxon>Psychrobacter</taxon>
    </lineage>
</organism>
<dbReference type="Proteomes" id="UP000245655">
    <property type="component" value="Unassembled WGS sequence"/>
</dbReference>
<dbReference type="EMBL" id="QGGM01000003">
    <property type="protein sequence ID" value="PWK14002.1"/>
    <property type="molecule type" value="Genomic_DNA"/>
</dbReference>
<keyword evidence="2" id="KW-1185">Reference proteome</keyword>
<name>A0A2V2A473_PSYIM</name>
<comment type="caution">
    <text evidence="1">The sequence shown here is derived from an EMBL/GenBank/DDBJ whole genome shotgun (WGS) entry which is preliminary data.</text>
</comment>
<proteinExistence type="predicted"/>
<dbReference type="AlphaFoldDB" id="A0A2V2A473"/>
<evidence type="ECO:0000313" key="2">
    <source>
        <dbReference type="Proteomes" id="UP000245655"/>
    </source>
</evidence>
<evidence type="ECO:0000313" key="1">
    <source>
        <dbReference type="EMBL" id="PWK14002.1"/>
    </source>
</evidence>
<accession>A0A2V2A473</accession>